<dbReference type="Proteomes" id="UP000059419">
    <property type="component" value="Chromosome 1"/>
</dbReference>
<dbReference type="PATRIC" id="fig|1619313.3.peg.2157"/>
<accession>A0A0U5L0T1</accession>
<reference evidence="2" key="1">
    <citation type="submission" date="2015-11" db="EMBL/GenBank/DDBJ databases">
        <authorList>
            <person name="Blom J."/>
        </authorList>
    </citation>
    <scope>NUCLEOTIDE SEQUENCE [LARGE SCALE GENOMIC DNA]</scope>
</reference>
<protein>
    <submittedName>
        <fullName evidence="1">Uncharacterized protein</fullName>
    </submittedName>
</protein>
<evidence type="ECO:0000313" key="1">
    <source>
        <dbReference type="EMBL" id="CUU24314.1"/>
    </source>
</evidence>
<sequence length="87" mass="10027">MLSEAFMKIEEHDYYFTRGSDVIRDGMFLEVSRDAESGTELVAEVFFSDITLNYTLTCFMEDVPLELIEELIRQAKIRLPPVNESNG</sequence>
<dbReference type="EMBL" id="LN907827">
    <property type="protein sequence ID" value="CUU24314.1"/>
    <property type="molecule type" value="Genomic_DNA"/>
</dbReference>
<dbReference type="STRING" id="1619313.EM595_2080"/>
<organism evidence="1 2">
    <name type="scientific">Duffyella gerundensis</name>
    <dbReference type="NCBI Taxonomy" id="1619313"/>
    <lineage>
        <taxon>Bacteria</taxon>
        <taxon>Pseudomonadati</taxon>
        <taxon>Pseudomonadota</taxon>
        <taxon>Gammaproteobacteria</taxon>
        <taxon>Enterobacterales</taxon>
        <taxon>Erwiniaceae</taxon>
        <taxon>Duffyella</taxon>
    </lineage>
</organism>
<evidence type="ECO:0000313" key="2">
    <source>
        <dbReference type="Proteomes" id="UP000059419"/>
    </source>
</evidence>
<name>A0A0U5L0T1_9GAMM</name>
<proteinExistence type="predicted"/>
<dbReference type="KEGG" id="ege:EM595_2080"/>
<dbReference type="AlphaFoldDB" id="A0A0U5L0T1"/>
<keyword evidence="2" id="KW-1185">Reference proteome</keyword>
<gene>
    <name evidence="1" type="ORF">EM595_2080</name>
</gene>